<dbReference type="GO" id="GO:0005829">
    <property type="term" value="C:cytosol"/>
    <property type="evidence" value="ECO:0007669"/>
    <property type="project" value="TreeGrafter"/>
</dbReference>
<sequence length="303" mass="34825">MNISSLAYFIEIVNCDFNLTKAAQKSHISQPALSSYIKTIEKEEGVVLFQRQKGRLVGLTSVGERFFENAKVVIASHEQLMADLRSESKKYKGEISIGIPQLISGIVFSELIPKLIEENPEVKFHIVETGAYELQKKLFLKEVDFAILLTPTTLDATIADIDILLRDQLCLYMSHKTFQETFDSNPNISIKALHRQNLVTFDKTFMINHQLTTLFEEANSLPVVKCYSASWDFLLNCTRYSSYLTILPRPITHFAHMDGLVEVQLTEHPKWEVVLASLKHNKTSHLKHYIKHTILDYFMNQRF</sequence>
<accession>A0A0H2UT38</accession>
<comment type="similarity">
    <text evidence="1">Belongs to the LysR transcriptional regulatory family.</text>
</comment>
<proteinExistence type="inferred from homology"/>
<dbReference type="PANTHER" id="PTHR30419:SF8">
    <property type="entry name" value="NITROGEN ASSIMILATION TRANSCRIPTIONAL ACTIVATOR-RELATED"/>
    <property type="match status" value="1"/>
</dbReference>
<dbReference type="HOGENOM" id="CLU_039613_6_2_9"/>
<dbReference type="Pfam" id="PF00126">
    <property type="entry name" value="HTH_1"/>
    <property type="match status" value="1"/>
</dbReference>
<dbReference type="PROSITE" id="PS50931">
    <property type="entry name" value="HTH_LYSR"/>
    <property type="match status" value="1"/>
</dbReference>
<feature type="coiled-coil region" evidence="5">
    <location>
        <begin position="67"/>
        <end position="94"/>
    </location>
</feature>
<dbReference type="InterPro" id="IPR005119">
    <property type="entry name" value="LysR_subst-bd"/>
</dbReference>
<dbReference type="PRINTS" id="PR00039">
    <property type="entry name" value="HTHLYSR"/>
</dbReference>
<dbReference type="AlphaFoldDB" id="A0A0H2UT38"/>
<dbReference type="GO" id="GO:0003700">
    <property type="term" value="F:DNA-binding transcription factor activity"/>
    <property type="evidence" value="ECO:0007669"/>
    <property type="project" value="InterPro"/>
</dbReference>
<dbReference type="EMBL" id="AE014074">
    <property type="protein sequence ID" value="AAM78714.1"/>
    <property type="molecule type" value="Genomic_DNA"/>
</dbReference>
<keyword evidence="4" id="KW-0804">Transcription</keyword>
<dbReference type="RefSeq" id="WP_002993827.1">
    <property type="nucleotide sequence ID" value="NC_004070.1"/>
</dbReference>
<name>A0A0H2UT38_STRP3</name>
<evidence type="ECO:0000259" key="6">
    <source>
        <dbReference type="PROSITE" id="PS50931"/>
    </source>
</evidence>
<dbReference type="InterPro" id="IPR050950">
    <property type="entry name" value="HTH-type_LysR_regulators"/>
</dbReference>
<dbReference type="SUPFAM" id="SSF46785">
    <property type="entry name" value="Winged helix' DNA-binding domain"/>
    <property type="match status" value="1"/>
</dbReference>
<dbReference type="GeneID" id="69900108"/>
<dbReference type="Pfam" id="PF03466">
    <property type="entry name" value="LysR_substrate"/>
    <property type="match status" value="1"/>
</dbReference>
<evidence type="ECO:0000256" key="2">
    <source>
        <dbReference type="ARBA" id="ARBA00023015"/>
    </source>
</evidence>
<dbReference type="Gene3D" id="3.40.190.290">
    <property type="match status" value="1"/>
</dbReference>
<dbReference type="InterPro" id="IPR036390">
    <property type="entry name" value="WH_DNA-bd_sf"/>
</dbReference>
<dbReference type="SUPFAM" id="SSF53850">
    <property type="entry name" value="Periplasmic binding protein-like II"/>
    <property type="match status" value="1"/>
</dbReference>
<evidence type="ECO:0000256" key="3">
    <source>
        <dbReference type="ARBA" id="ARBA00023125"/>
    </source>
</evidence>
<evidence type="ECO:0000313" key="7">
    <source>
        <dbReference type="EMBL" id="AAM78714.1"/>
    </source>
</evidence>
<keyword evidence="2" id="KW-0805">Transcription regulation</keyword>
<evidence type="ECO:0000313" key="8">
    <source>
        <dbReference type="Proteomes" id="UP000000564"/>
    </source>
</evidence>
<evidence type="ECO:0000256" key="5">
    <source>
        <dbReference type="SAM" id="Coils"/>
    </source>
</evidence>
<dbReference type="CDD" id="cd05466">
    <property type="entry name" value="PBP2_LTTR_substrate"/>
    <property type="match status" value="1"/>
</dbReference>
<protein>
    <submittedName>
        <fullName evidence="7">Putative transcriptional regulator</fullName>
    </submittedName>
</protein>
<dbReference type="Gene3D" id="1.10.10.10">
    <property type="entry name" value="Winged helix-like DNA-binding domain superfamily/Winged helix DNA-binding domain"/>
    <property type="match status" value="1"/>
</dbReference>
<keyword evidence="3" id="KW-0238">DNA-binding</keyword>
<keyword evidence="5" id="KW-0175">Coiled coil</keyword>
<dbReference type="Proteomes" id="UP000000564">
    <property type="component" value="Chromosome"/>
</dbReference>
<organism evidence="7 8">
    <name type="scientific">Streptococcus pyogenes serotype M3 (strain ATCC BAA-595 / MGAS315)</name>
    <dbReference type="NCBI Taxonomy" id="198466"/>
    <lineage>
        <taxon>Bacteria</taxon>
        <taxon>Bacillati</taxon>
        <taxon>Bacillota</taxon>
        <taxon>Bacilli</taxon>
        <taxon>Lactobacillales</taxon>
        <taxon>Streptococcaceae</taxon>
        <taxon>Streptococcus</taxon>
    </lineage>
</organism>
<dbReference type="KEGG" id="spg:SpyM3_0107"/>
<dbReference type="InterPro" id="IPR036388">
    <property type="entry name" value="WH-like_DNA-bd_sf"/>
</dbReference>
<dbReference type="GO" id="GO:0003677">
    <property type="term" value="F:DNA binding"/>
    <property type="evidence" value="ECO:0007669"/>
    <property type="project" value="UniProtKB-KW"/>
</dbReference>
<dbReference type="InterPro" id="IPR000847">
    <property type="entry name" value="LysR_HTH_N"/>
</dbReference>
<evidence type="ECO:0000256" key="1">
    <source>
        <dbReference type="ARBA" id="ARBA00009437"/>
    </source>
</evidence>
<feature type="domain" description="HTH lysR-type" evidence="6">
    <location>
        <begin position="1"/>
        <end position="59"/>
    </location>
</feature>
<gene>
    <name evidence="7" type="ordered locus">SpyM3_0107</name>
</gene>
<evidence type="ECO:0000256" key="4">
    <source>
        <dbReference type="ARBA" id="ARBA00023163"/>
    </source>
</evidence>
<reference evidence="7 8" key="1">
    <citation type="journal article" date="2002" name="Proc. Natl. Acad. Sci. U.S.A.">
        <title>Genome sequence of a serotype M3 strain of group A Streptococcus: phage-encoded toxins, the high-virulence phenotype, and clone emergence.</title>
        <authorList>
            <person name="Beres S.B."/>
            <person name="Sylva G.L."/>
            <person name="Barbian K.D."/>
            <person name="Lei B."/>
            <person name="Hoff J.S."/>
            <person name="Mammarella N.D."/>
            <person name="Liu M.Y."/>
            <person name="Smoot J.C."/>
            <person name="Porcella S.F."/>
            <person name="Parkins L.D."/>
            <person name="Campbell D.S."/>
            <person name="Smith T.M."/>
            <person name="McCormick J.K."/>
            <person name="Leung D.Y."/>
            <person name="Schlievert P.M."/>
            <person name="Musser J.M."/>
        </authorList>
    </citation>
    <scope>NUCLEOTIDE SEQUENCE [LARGE SCALE GENOMIC DNA]</scope>
    <source>
        <strain evidence="8">ATCC BAA-595 / MGAS315</strain>
    </source>
</reference>
<dbReference type="PANTHER" id="PTHR30419">
    <property type="entry name" value="HTH-TYPE TRANSCRIPTIONAL REGULATOR YBHD"/>
    <property type="match status" value="1"/>
</dbReference>